<accession>A0A380MIP7</accession>
<dbReference type="Proteomes" id="UP000254575">
    <property type="component" value="Unassembled WGS sequence"/>
</dbReference>
<name>A0A380MIP7_9GAMM</name>
<protein>
    <submittedName>
        <fullName evidence="1">Uncharacterized protein</fullName>
    </submittedName>
</protein>
<dbReference type="AlphaFoldDB" id="A0A380MIP7"/>
<sequence>MKLLSRKDVAPICKKIASEHEGWVYISEEFRHKISNHSTIYIMPLWAFKLSAQPSVWLENKQTTKLIKQVREKYYGGGYPISTMRILRPGATLKTQVYQEFVYDLIAAERYIRDFFARGLRVIEKYYNYSDERELLENIPFQSDGGNAERYCYTRIVLGDFEFVESFINDKIKTDVPKREKFISIAKELLPVWKKNYQETGSVFGKK</sequence>
<dbReference type="OrthoDB" id="7263421at2"/>
<proteinExistence type="predicted"/>
<evidence type="ECO:0000313" key="1">
    <source>
        <dbReference type="EMBL" id="SUO92160.1"/>
    </source>
</evidence>
<dbReference type="EMBL" id="UHIA01000003">
    <property type="protein sequence ID" value="SUO92160.1"/>
    <property type="molecule type" value="Genomic_DNA"/>
</dbReference>
<reference evidence="1 2" key="1">
    <citation type="submission" date="2018-06" db="EMBL/GenBank/DDBJ databases">
        <authorList>
            <consortium name="Pathogen Informatics"/>
            <person name="Doyle S."/>
        </authorList>
    </citation>
    <scope>NUCLEOTIDE SEQUENCE [LARGE SCALE GENOMIC DNA]</scope>
    <source>
        <strain evidence="1 2">NCTC10717</strain>
    </source>
</reference>
<evidence type="ECO:0000313" key="2">
    <source>
        <dbReference type="Proteomes" id="UP000254575"/>
    </source>
</evidence>
<dbReference type="RefSeq" id="WP_115217708.1">
    <property type="nucleotide sequence ID" value="NZ_UHIA01000003.1"/>
</dbReference>
<organism evidence="1 2">
    <name type="scientific">Suttonella indologenes</name>
    <dbReference type="NCBI Taxonomy" id="13276"/>
    <lineage>
        <taxon>Bacteria</taxon>
        <taxon>Pseudomonadati</taxon>
        <taxon>Pseudomonadota</taxon>
        <taxon>Gammaproteobacteria</taxon>
        <taxon>Cardiobacteriales</taxon>
        <taxon>Cardiobacteriaceae</taxon>
        <taxon>Suttonella</taxon>
    </lineage>
</organism>
<keyword evidence="2" id="KW-1185">Reference proteome</keyword>
<gene>
    <name evidence="1" type="ORF">NCTC10717_00409</name>
</gene>